<evidence type="ECO:0000256" key="5">
    <source>
        <dbReference type="ARBA" id="ARBA00022527"/>
    </source>
</evidence>
<dbReference type="Gene3D" id="2.60.120.10">
    <property type="entry name" value="Jelly Rolls"/>
    <property type="match status" value="4"/>
</dbReference>
<dbReference type="GO" id="GO:0030553">
    <property type="term" value="F:cGMP binding"/>
    <property type="evidence" value="ECO:0007669"/>
    <property type="project" value="UniProtKB-KW"/>
</dbReference>
<dbReference type="SUPFAM" id="SSF56112">
    <property type="entry name" value="Protein kinase-like (PK-like)"/>
    <property type="match status" value="1"/>
</dbReference>
<dbReference type="SUPFAM" id="SSF51206">
    <property type="entry name" value="cAMP-binding domain-like"/>
    <property type="match status" value="4"/>
</dbReference>
<comment type="catalytic activity">
    <reaction evidence="18">
        <text>L-seryl-[protein] + ATP = O-phospho-L-seryl-[protein] + ADP + H(+)</text>
        <dbReference type="Rhea" id="RHEA:17989"/>
        <dbReference type="Rhea" id="RHEA-COMP:9863"/>
        <dbReference type="Rhea" id="RHEA-COMP:11604"/>
        <dbReference type="ChEBI" id="CHEBI:15378"/>
        <dbReference type="ChEBI" id="CHEBI:29999"/>
        <dbReference type="ChEBI" id="CHEBI:30616"/>
        <dbReference type="ChEBI" id="CHEBI:83421"/>
        <dbReference type="ChEBI" id="CHEBI:456216"/>
        <dbReference type="EC" id="2.7.11.1"/>
    </reaction>
</comment>
<dbReference type="Gene3D" id="1.10.510.10">
    <property type="entry name" value="Transferase(Phosphotransferase) domain 1"/>
    <property type="match status" value="1"/>
</dbReference>
<evidence type="ECO:0000313" key="22">
    <source>
        <dbReference type="EMBL" id="CAG9322017.1"/>
    </source>
</evidence>
<evidence type="ECO:0000256" key="13">
    <source>
        <dbReference type="ARBA" id="ARBA00022992"/>
    </source>
</evidence>
<evidence type="ECO:0000313" key="23">
    <source>
        <dbReference type="Proteomes" id="UP001162131"/>
    </source>
</evidence>
<evidence type="ECO:0000256" key="11">
    <source>
        <dbReference type="ARBA" id="ARBA00022840"/>
    </source>
</evidence>
<evidence type="ECO:0000256" key="9">
    <source>
        <dbReference type="ARBA" id="ARBA00022741"/>
    </source>
</evidence>
<comment type="similarity">
    <text evidence="2">Belongs to the protein kinase superfamily. AGC Ser/Thr protein kinase family. cGMP subfamily.</text>
</comment>
<evidence type="ECO:0000256" key="17">
    <source>
        <dbReference type="ARBA" id="ARBA00047899"/>
    </source>
</evidence>
<evidence type="ECO:0000256" key="1">
    <source>
        <dbReference type="ARBA" id="ARBA00001946"/>
    </source>
</evidence>
<comment type="cofactor">
    <cofactor evidence="1">
        <name>Mg(2+)</name>
        <dbReference type="ChEBI" id="CHEBI:18420"/>
    </cofactor>
</comment>
<accession>A0AAU9J9E9</accession>
<comment type="catalytic activity">
    <reaction evidence="17">
        <text>L-threonyl-[protein] + ATP = O-phospho-L-threonyl-[protein] + ADP + H(+)</text>
        <dbReference type="Rhea" id="RHEA:46608"/>
        <dbReference type="Rhea" id="RHEA-COMP:11060"/>
        <dbReference type="Rhea" id="RHEA-COMP:11605"/>
        <dbReference type="ChEBI" id="CHEBI:15378"/>
        <dbReference type="ChEBI" id="CHEBI:30013"/>
        <dbReference type="ChEBI" id="CHEBI:30616"/>
        <dbReference type="ChEBI" id="CHEBI:61977"/>
        <dbReference type="ChEBI" id="CHEBI:456216"/>
        <dbReference type="EC" id="2.7.11.1"/>
    </reaction>
</comment>
<feature type="domain" description="Cyclic nucleotide-binding" evidence="20">
    <location>
        <begin position="477"/>
        <end position="592"/>
    </location>
</feature>
<evidence type="ECO:0000256" key="12">
    <source>
        <dbReference type="ARBA" id="ARBA00022842"/>
    </source>
</evidence>
<dbReference type="InterPro" id="IPR000595">
    <property type="entry name" value="cNMP-bd_dom"/>
</dbReference>
<dbReference type="Proteomes" id="UP001162131">
    <property type="component" value="Unassembled WGS sequence"/>
</dbReference>
<dbReference type="GO" id="GO:0004692">
    <property type="term" value="F:cGMP-dependent protein kinase activity"/>
    <property type="evidence" value="ECO:0007669"/>
    <property type="project" value="UniProtKB-EC"/>
</dbReference>
<evidence type="ECO:0000256" key="7">
    <source>
        <dbReference type="ARBA" id="ARBA00022553"/>
    </source>
</evidence>
<dbReference type="AlphaFoldDB" id="A0AAU9J9E9"/>
<evidence type="ECO:0000256" key="8">
    <source>
        <dbReference type="ARBA" id="ARBA00022679"/>
    </source>
</evidence>
<dbReference type="SMART" id="SM00100">
    <property type="entry name" value="cNMP"/>
    <property type="match status" value="3"/>
</dbReference>
<dbReference type="EMBL" id="CAJZBQ010000030">
    <property type="protein sequence ID" value="CAG9322017.1"/>
    <property type="molecule type" value="Genomic_DNA"/>
</dbReference>
<keyword evidence="13" id="KW-0142">cGMP-binding</keyword>
<evidence type="ECO:0000256" key="3">
    <source>
        <dbReference type="ARBA" id="ARBA00012428"/>
    </source>
</evidence>
<protein>
    <recommendedName>
        <fullName evidence="14">cGMP-dependent protein kinase</fullName>
        <ecNumber evidence="4">2.7.11.1</ecNumber>
        <ecNumber evidence="3">2.7.11.12</ecNumber>
    </recommendedName>
</protein>
<feature type="domain" description="Cyclic nucleotide-binding" evidence="20">
    <location>
        <begin position="239"/>
        <end position="338"/>
    </location>
</feature>
<dbReference type="InterPro" id="IPR000719">
    <property type="entry name" value="Prot_kinase_dom"/>
</dbReference>
<dbReference type="PROSITE" id="PS50011">
    <property type="entry name" value="PROTEIN_KINASE_DOM"/>
    <property type="match status" value="1"/>
</dbReference>
<evidence type="ECO:0000256" key="10">
    <source>
        <dbReference type="ARBA" id="ARBA00022777"/>
    </source>
</evidence>
<name>A0AAU9J9E9_9CILI</name>
<proteinExistence type="inferred from homology"/>
<dbReference type="CDD" id="cd00038">
    <property type="entry name" value="CAP_ED"/>
    <property type="match status" value="3"/>
</dbReference>
<dbReference type="Pfam" id="PF00069">
    <property type="entry name" value="Pkinase"/>
    <property type="match status" value="1"/>
</dbReference>
<comment type="catalytic activity">
    <reaction evidence="15">
        <text>L-threonyl-[protein] + ATP = O-phospho-L-threonyl-[protein] + ADP + H(+)</text>
        <dbReference type="Rhea" id="RHEA:46608"/>
        <dbReference type="Rhea" id="RHEA-COMP:11060"/>
        <dbReference type="Rhea" id="RHEA-COMP:11605"/>
        <dbReference type="ChEBI" id="CHEBI:15378"/>
        <dbReference type="ChEBI" id="CHEBI:30013"/>
        <dbReference type="ChEBI" id="CHEBI:30616"/>
        <dbReference type="ChEBI" id="CHEBI:61977"/>
        <dbReference type="ChEBI" id="CHEBI:456216"/>
        <dbReference type="EC" id="2.7.11.12"/>
    </reaction>
</comment>
<reference evidence="22" key="1">
    <citation type="submission" date="2021-09" db="EMBL/GenBank/DDBJ databases">
        <authorList>
            <consortium name="AG Swart"/>
            <person name="Singh M."/>
            <person name="Singh A."/>
            <person name="Seah K."/>
            <person name="Emmerich C."/>
        </authorList>
    </citation>
    <scope>NUCLEOTIDE SEQUENCE</scope>
    <source>
        <strain evidence="22">ATCC30299</strain>
    </source>
</reference>
<keyword evidence="6" id="KW-0140">cGMP</keyword>
<dbReference type="GO" id="GO:0005524">
    <property type="term" value="F:ATP binding"/>
    <property type="evidence" value="ECO:0007669"/>
    <property type="project" value="UniProtKB-KW"/>
</dbReference>
<comment type="catalytic activity">
    <reaction evidence="16">
        <text>L-seryl-[protein] + ATP = O-phospho-L-seryl-[protein] + ADP + H(+)</text>
        <dbReference type="Rhea" id="RHEA:17989"/>
        <dbReference type="Rhea" id="RHEA-COMP:9863"/>
        <dbReference type="Rhea" id="RHEA-COMP:11604"/>
        <dbReference type="ChEBI" id="CHEBI:15378"/>
        <dbReference type="ChEBI" id="CHEBI:29999"/>
        <dbReference type="ChEBI" id="CHEBI:30616"/>
        <dbReference type="ChEBI" id="CHEBI:83421"/>
        <dbReference type="ChEBI" id="CHEBI:456216"/>
        <dbReference type="EC" id="2.7.11.12"/>
    </reaction>
</comment>
<dbReference type="PROSITE" id="PS50042">
    <property type="entry name" value="CNMP_BINDING_3"/>
    <property type="match status" value="4"/>
</dbReference>
<dbReference type="PANTHER" id="PTHR24353:SF37">
    <property type="entry name" value="CAMP-DEPENDENT PROTEIN KINASE CATALYTIC SUBUNIT PRKX"/>
    <property type="match status" value="1"/>
</dbReference>
<dbReference type="InterPro" id="IPR011009">
    <property type="entry name" value="Kinase-like_dom_sf"/>
</dbReference>
<sequence>MGNCAQTKNSNKSKSKISRKISFNLKSVASDPTAKTSGLISVGSNPYSTGPVADKKSAKIFLTPKASDQSKAFFRTPNGRKKTAAQNFLRSKETSEEYKTNQIKSENDYQIIRKAIESIILLNSLPKMILELVISEMSLYFLHKNDILFSQDEYGNTLFIVASGKLGLFADEVSKGSLKRGQYIGEIALMHSFKHGVTVKALENSLLWGIDRKNFRLVIESISTSIYNDNKNLIENSQIFRQLTISQKEKILDIIITQEFSDGEIIVNEGDLSEFIYIIKEGTAICKKNNIDIKELKRGDYFGEQSLLYKTKKTMCVVSKGKAKILCLSRSDIYRVLGDFLQKILHKNCIKKAIKRNEILQQLSEDQICAIINKVKTKNYMKDENLSISSEKGPRLLFILNGSIKSIHTDSEFIQGQCIGDREMLNPEQINDDEYISTASTDIAELTISEFQECIGGSLENVINQNDVIKVLKNVALFDPIPNHKLEQLVSVIKICAFRDKQSLYLEGAEADCFFIVIAGRVDILKGEGKVNTFKTGHLFGVEVFNLDKHRTQSAISHGNSTVYSIEYQEFIDTISENLHKVIKKYTQLHIEDFNLRNFYVIKSLSNNKHTHLFLVVQKYTKQLYTLKITEKSRVFNHNISEKLLLLRYPLLSNILAHKEDEERIYQLEEFVKGSDLYEILKEVGPFSNKTAKFYAACIILIIEKLHELGIMHRDYKPENIMIDEDGYPKLIDFNAAKIINGRTYTVIGTPHYMAPEVILGIGYNFSAEYWSLGTIIYEFLYGKLPFGENYDDPYSIYQQILQNSLVFPDSPRIKSEVRHLISQLLSKNPALRKNHESLKLHPWFHSIDWEELSDRSLSSPYNPPSHNMYSEIAEAIRNKEDPLYVMMLKN</sequence>
<dbReference type="GO" id="GO:0004691">
    <property type="term" value="F:cAMP-dependent protein kinase activity"/>
    <property type="evidence" value="ECO:0007669"/>
    <property type="project" value="TreeGrafter"/>
</dbReference>
<evidence type="ECO:0000256" key="18">
    <source>
        <dbReference type="ARBA" id="ARBA00048679"/>
    </source>
</evidence>
<evidence type="ECO:0000256" key="16">
    <source>
        <dbReference type="ARBA" id="ARBA00047462"/>
    </source>
</evidence>
<dbReference type="EC" id="2.7.11.12" evidence="3"/>
<dbReference type="EC" id="2.7.11.1" evidence="4"/>
<keyword evidence="23" id="KW-1185">Reference proteome</keyword>
<comment type="caution">
    <text evidence="22">The sequence shown here is derived from an EMBL/GenBank/DDBJ whole genome shotgun (WGS) entry which is preliminary data.</text>
</comment>
<keyword evidence="11" id="KW-0067">ATP-binding</keyword>
<organism evidence="22 23">
    <name type="scientific">Blepharisma stoltei</name>
    <dbReference type="NCBI Taxonomy" id="1481888"/>
    <lineage>
        <taxon>Eukaryota</taxon>
        <taxon>Sar</taxon>
        <taxon>Alveolata</taxon>
        <taxon>Ciliophora</taxon>
        <taxon>Postciliodesmatophora</taxon>
        <taxon>Heterotrichea</taxon>
        <taxon>Heterotrichida</taxon>
        <taxon>Blepharismidae</taxon>
        <taxon>Blepharisma</taxon>
    </lineage>
</organism>
<keyword evidence="10" id="KW-0418">Kinase</keyword>
<dbReference type="InterPro" id="IPR018490">
    <property type="entry name" value="cNMP-bd_dom_sf"/>
</dbReference>
<dbReference type="GO" id="GO:0007010">
    <property type="term" value="P:cytoskeleton organization"/>
    <property type="evidence" value="ECO:0007669"/>
    <property type="project" value="UniProtKB-ARBA"/>
</dbReference>
<dbReference type="Pfam" id="PF00027">
    <property type="entry name" value="cNMP_binding"/>
    <property type="match status" value="3"/>
</dbReference>
<dbReference type="InterPro" id="IPR014710">
    <property type="entry name" value="RmlC-like_jellyroll"/>
</dbReference>
<evidence type="ECO:0000256" key="4">
    <source>
        <dbReference type="ARBA" id="ARBA00012513"/>
    </source>
</evidence>
<feature type="domain" description="Cyclic nucleotide-binding" evidence="20">
    <location>
        <begin position="121"/>
        <end position="219"/>
    </location>
</feature>
<feature type="domain" description="AGC-kinase C-terminal" evidence="21">
    <location>
        <begin position="846"/>
        <end position="891"/>
    </location>
</feature>
<dbReference type="FunFam" id="1.10.510.10:FF:000024">
    <property type="entry name" value="Probable serine/threonine-protein kinase cot-1"/>
    <property type="match status" value="1"/>
</dbReference>
<evidence type="ECO:0000259" key="20">
    <source>
        <dbReference type="PROSITE" id="PS50042"/>
    </source>
</evidence>
<feature type="domain" description="Protein kinase" evidence="19">
    <location>
        <begin position="599"/>
        <end position="845"/>
    </location>
</feature>
<dbReference type="SMART" id="SM00220">
    <property type="entry name" value="S_TKc"/>
    <property type="match status" value="1"/>
</dbReference>
<keyword evidence="7" id="KW-0597">Phosphoprotein</keyword>
<dbReference type="GO" id="GO:0005952">
    <property type="term" value="C:cAMP-dependent protein kinase complex"/>
    <property type="evidence" value="ECO:0007669"/>
    <property type="project" value="TreeGrafter"/>
</dbReference>
<dbReference type="PROSITE" id="PS51285">
    <property type="entry name" value="AGC_KINASE_CTER"/>
    <property type="match status" value="1"/>
</dbReference>
<keyword evidence="9" id="KW-0547">Nucleotide-binding</keyword>
<gene>
    <name evidence="22" type="ORF">BSTOLATCC_MIC30399</name>
</gene>
<dbReference type="PROSITE" id="PS50007">
    <property type="entry name" value="PIPLC_X_DOMAIN"/>
    <property type="match status" value="1"/>
</dbReference>
<feature type="domain" description="Cyclic nucleotide-binding" evidence="20">
    <location>
        <begin position="359"/>
        <end position="458"/>
    </location>
</feature>
<keyword evidence="5" id="KW-0723">Serine/threonine-protein kinase</keyword>
<dbReference type="Gene3D" id="3.30.200.20">
    <property type="entry name" value="Phosphorylase Kinase, domain 1"/>
    <property type="match status" value="1"/>
</dbReference>
<keyword evidence="12" id="KW-0460">Magnesium</keyword>
<evidence type="ECO:0000256" key="6">
    <source>
        <dbReference type="ARBA" id="ARBA00022535"/>
    </source>
</evidence>
<dbReference type="PANTHER" id="PTHR24353">
    <property type="entry name" value="CYCLIC NUCLEOTIDE-DEPENDENT PROTEIN KINASE"/>
    <property type="match status" value="1"/>
</dbReference>
<dbReference type="InterPro" id="IPR008271">
    <property type="entry name" value="Ser/Thr_kinase_AS"/>
</dbReference>
<evidence type="ECO:0000256" key="15">
    <source>
        <dbReference type="ARBA" id="ARBA00047298"/>
    </source>
</evidence>
<evidence type="ECO:0000256" key="2">
    <source>
        <dbReference type="ARBA" id="ARBA00006352"/>
    </source>
</evidence>
<evidence type="ECO:0000259" key="19">
    <source>
        <dbReference type="PROSITE" id="PS50011"/>
    </source>
</evidence>
<dbReference type="InterPro" id="IPR000961">
    <property type="entry name" value="AGC-kinase_C"/>
</dbReference>
<evidence type="ECO:0000256" key="14">
    <source>
        <dbReference type="ARBA" id="ARBA00024113"/>
    </source>
</evidence>
<keyword evidence="8" id="KW-0808">Transferase</keyword>
<dbReference type="PROSITE" id="PS00108">
    <property type="entry name" value="PROTEIN_KINASE_ST"/>
    <property type="match status" value="1"/>
</dbReference>
<evidence type="ECO:0000259" key="21">
    <source>
        <dbReference type="PROSITE" id="PS51285"/>
    </source>
</evidence>